<keyword evidence="3" id="KW-0274">FAD</keyword>
<proteinExistence type="predicted"/>
<feature type="non-terminal residue" evidence="6">
    <location>
        <position position="69"/>
    </location>
</feature>
<sequence length="69" mass="7744">WGTREELNQHFGIGCEHVKNALKLIQSNIRWPVYDRNPLSKWSHGHLVLLGDAAHPMLQYAGQGAAQAL</sequence>
<keyword evidence="5" id="KW-0503">Monooxygenase</keyword>
<dbReference type="SUPFAM" id="SSF51905">
    <property type="entry name" value="FAD/NAD(P)-binding domain"/>
    <property type="match status" value="1"/>
</dbReference>
<evidence type="ECO:0000256" key="2">
    <source>
        <dbReference type="ARBA" id="ARBA00022630"/>
    </source>
</evidence>
<dbReference type="GO" id="GO:0004497">
    <property type="term" value="F:monooxygenase activity"/>
    <property type="evidence" value="ECO:0007669"/>
    <property type="project" value="UniProtKB-KW"/>
</dbReference>
<evidence type="ECO:0000256" key="1">
    <source>
        <dbReference type="ARBA" id="ARBA00001974"/>
    </source>
</evidence>
<dbReference type="PANTHER" id="PTHR13789:SF318">
    <property type="entry name" value="GERANYLGERANYL DIPHOSPHATE REDUCTASE"/>
    <property type="match status" value="1"/>
</dbReference>
<accession>A0A821TU50</accession>
<dbReference type="PANTHER" id="PTHR13789">
    <property type="entry name" value="MONOOXYGENASE"/>
    <property type="match status" value="1"/>
</dbReference>
<comment type="caution">
    <text evidence="6">The sequence shown here is derived from an EMBL/GenBank/DDBJ whole genome shotgun (WGS) entry which is preliminary data.</text>
</comment>
<dbReference type="EMBL" id="CAJOBP010070809">
    <property type="protein sequence ID" value="CAF4882464.1"/>
    <property type="molecule type" value="Genomic_DNA"/>
</dbReference>
<gene>
    <name evidence="6" type="ORF">UJA718_LOCUS44729</name>
    <name evidence="7" type="ORF">UJA718_LOCUS44751</name>
</gene>
<name>A0A821TU50_9BILA</name>
<dbReference type="InterPro" id="IPR050493">
    <property type="entry name" value="FAD-dep_Monooxygenase_BioMet"/>
</dbReference>
<keyword evidence="2" id="KW-0285">Flavoprotein</keyword>
<dbReference type="AlphaFoldDB" id="A0A821TU50"/>
<dbReference type="EMBL" id="CAJOBP010070697">
    <property type="protein sequence ID" value="CAF4882000.1"/>
    <property type="molecule type" value="Genomic_DNA"/>
</dbReference>
<evidence type="ECO:0000256" key="4">
    <source>
        <dbReference type="ARBA" id="ARBA00023002"/>
    </source>
</evidence>
<evidence type="ECO:0000256" key="3">
    <source>
        <dbReference type="ARBA" id="ARBA00022827"/>
    </source>
</evidence>
<evidence type="ECO:0000313" key="8">
    <source>
        <dbReference type="Proteomes" id="UP000663873"/>
    </source>
</evidence>
<organism evidence="6 8">
    <name type="scientific">Rotaria socialis</name>
    <dbReference type="NCBI Taxonomy" id="392032"/>
    <lineage>
        <taxon>Eukaryota</taxon>
        <taxon>Metazoa</taxon>
        <taxon>Spiralia</taxon>
        <taxon>Gnathifera</taxon>
        <taxon>Rotifera</taxon>
        <taxon>Eurotatoria</taxon>
        <taxon>Bdelloidea</taxon>
        <taxon>Philodinida</taxon>
        <taxon>Philodinidae</taxon>
        <taxon>Rotaria</taxon>
    </lineage>
</organism>
<evidence type="ECO:0000256" key="5">
    <source>
        <dbReference type="ARBA" id="ARBA00023033"/>
    </source>
</evidence>
<reference evidence="6" key="1">
    <citation type="submission" date="2021-02" db="EMBL/GenBank/DDBJ databases">
        <authorList>
            <person name="Nowell W R."/>
        </authorList>
    </citation>
    <scope>NUCLEOTIDE SEQUENCE</scope>
</reference>
<feature type="non-terminal residue" evidence="6">
    <location>
        <position position="1"/>
    </location>
</feature>
<keyword evidence="4" id="KW-0560">Oxidoreductase</keyword>
<evidence type="ECO:0000313" key="6">
    <source>
        <dbReference type="EMBL" id="CAF4882000.1"/>
    </source>
</evidence>
<evidence type="ECO:0000313" key="7">
    <source>
        <dbReference type="EMBL" id="CAF4882464.1"/>
    </source>
</evidence>
<keyword evidence="8" id="KW-1185">Reference proteome</keyword>
<dbReference type="Gene3D" id="3.50.50.60">
    <property type="entry name" value="FAD/NAD(P)-binding domain"/>
    <property type="match status" value="1"/>
</dbReference>
<comment type="cofactor">
    <cofactor evidence="1">
        <name>FAD</name>
        <dbReference type="ChEBI" id="CHEBI:57692"/>
    </cofactor>
</comment>
<dbReference type="Proteomes" id="UP000663873">
    <property type="component" value="Unassembled WGS sequence"/>
</dbReference>
<protein>
    <submittedName>
        <fullName evidence="6">Uncharacterized protein</fullName>
    </submittedName>
</protein>
<dbReference type="InterPro" id="IPR036188">
    <property type="entry name" value="FAD/NAD-bd_sf"/>
</dbReference>